<keyword evidence="1 4" id="KW-0808">Transferase</keyword>
<evidence type="ECO:0000256" key="2">
    <source>
        <dbReference type="ARBA" id="ARBA00023315"/>
    </source>
</evidence>
<dbReference type="PROSITE" id="PS51186">
    <property type="entry name" value="GNAT"/>
    <property type="match status" value="1"/>
</dbReference>
<dbReference type="InterPro" id="IPR000182">
    <property type="entry name" value="GNAT_dom"/>
</dbReference>
<dbReference type="EMBL" id="WBOF01000003">
    <property type="protein sequence ID" value="MQS16922.1"/>
    <property type="molecule type" value="Genomic_DNA"/>
</dbReference>
<comment type="caution">
    <text evidence="4">The sequence shown here is derived from an EMBL/GenBank/DDBJ whole genome shotgun (WGS) entry which is preliminary data.</text>
</comment>
<dbReference type="Gene3D" id="3.40.630.30">
    <property type="match status" value="1"/>
</dbReference>
<evidence type="ECO:0000313" key="5">
    <source>
        <dbReference type="Proteomes" id="UP000450000"/>
    </source>
</evidence>
<sequence length="194" mass="20937">MSAASGVVIRRLRVADAERYREFRLTALRETPSAFTSSHEEEREKPVAATVRRLAEAERGPGALLGAFDVDGELVGTAGLRVPGRRQERHKATLFGMAVARAAGGRGVGRALVERSLERAAGDRELRQVLLTVSEGNDPAIRLYTSCGFEVWGREPQAVLVDGRAVTKLHMVRLLDAHQSRAAISPSTSAPGKS</sequence>
<protein>
    <submittedName>
        <fullName evidence="4">GNAT family N-acetyltransferase</fullName>
    </submittedName>
</protein>
<feature type="domain" description="N-acetyltransferase" evidence="3">
    <location>
        <begin position="7"/>
        <end position="176"/>
    </location>
</feature>
<organism evidence="4 5">
    <name type="scientific">Streptomyces kaniharaensis</name>
    <dbReference type="NCBI Taxonomy" id="212423"/>
    <lineage>
        <taxon>Bacteria</taxon>
        <taxon>Bacillati</taxon>
        <taxon>Actinomycetota</taxon>
        <taxon>Actinomycetes</taxon>
        <taxon>Kitasatosporales</taxon>
        <taxon>Streptomycetaceae</taxon>
        <taxon>Streptomyces</taxon>
    </lineage>
</organism>
<accession>A0A6N7KZ52</accession>
<dbReference type="Proteomes" id="UP000450000">
    <property type="component" value="Unassembled WGS sequence"/>
</dbReference>
<dbReference type="PANTHER" id="PTHR43877">
    <property type="entry name" value="AMINOALKYLPHOSPHONATE N-ACETYLTRANSFERASE-RELATED-RELATED"/>
    <property type="match status" value="1"/>
</dbReference>
<dbReference type="AlphaFoldDB" id="A0A6N7KZ52"/>
<gene>
    <name evidence="4" type="ORF">F7Q99_33225</name>
</gene>
<dbReference type="CDD" id="cd04301">
    <property type="entry name" value="NAT_SF"/>
    <property type="match status" value="1"/>
</dbReference>
<evidence type="ECO:0000259" key="3">
    <source>
        <dbReference type="PROSITE" id="PS51186"/>
    </source>
</evidence>
<dbReference type="InterPro" id="IPR050832">
    <property type="entry name" value="Bact_Acetyltransf"/>
</dbReference>
<dbReference type="OrthoDB" id="9814648at2"/>
<dbReference type="Pfam" id="PF00583">
    <property type="entry name" value="Acetyltransf_1"/>
    <property type="match status" value="1"/>
</dbReference>
<evidence type="ECO:0000313" key="4">
    <source>
        <dbReference type="EMBL" id="MQS16922.1"/>
    </source>
</evidence>
<name>A0A6N7KZ52_9ACTN</name>
<reference evidence="4 5" key="1">
    <citation type="submission" date="2019-09" db="EMBL/GenBank/DDBJ databases">
        <title>Genome Sequences of Streptomyces kaniharaensis ATCC 21070.</title>
        <authorList>
            <person name="Zhu W."/>
            <person name="De Crecy-Lagard V."/>
            <person name="Richards N.G."/>
        </authorList>
    </citation>
    <scope>NUCLEOTIDE SEQUENCE [LARGE SCALE GENOMIC DNA]</scope>
    <source>
        <strain evidence="4 5">SF-557</strain>
    </source>
</reference>
<dbReference type="SUPFAM" id="SSF55729">
    <property type="entry name" value="Acyl-CoA N-acyltransferases (Nat)"/>
    <property type="match status" value="1"/>
</dbReference>
<keyword evidence="2" id="KW-0012">Acyltransferase</keyword>
<proteinExistence type="predicted"/>
<dbReference type="GO" id="GO:0016747">
    <property type="term" value="F:acyltransferase activity, transferring groups other than amino-acyl groups"/>
    <property type="evidence" value="ECO:0007669"/>
    <property type="project" value="InterPro"/>
</dbReference>
<keyword evidence="5" id="KW-1185">Reference proteome</keyword>
<dbReference type="RefSeq" id="WP_153468650.1">
    <property type="nucleotide sequence ID" value="NZ_WBOF01000003.1"/>
</dbReference>
<evidence type="ECO:0000256" key="1">
    <source>
        <dbReference type="ARBA" id="ARBA00022679"/>
    </source>
</evidence>
<dbReference type="InterPro" id="IPR016181">
    <property type="entry name" value="Acyl_CoA_acyltransferase"/>
</dbReference>